<dbReference type="GO" id="GO:0016020">
    <property type="term" value="C:membrane"/>
    <property type="evidence" value="ECO:0007669"/>
    <property type="project" value="UniProtKB-SubCell"/>
</dbReference>
<keyword evidence="4" id="KW-0472">Membrane</keyword>
<reference evidence="8 9" key="1">
    <citation type="submission" date="2012-05" db="EMBL/GenBank/DDBJ databases">
        <title>Finished chromosome of genome of Chamaesiphon sp. PCC 6605.</title>
        <authorList>
            <consortium name="US DOE Joint Genome Institute"/>
            <person name="Gugger M."/>
            <person name="Coursin T."/>
            <person name="Rippka R."/>
            <person name="Tandeau De Marsac N."/>
            <person name="Huntemann M."/>
            <person name="Wei C.-L."/>
            <person name="Han J."/>
            <person name="Detter J.C."/>
            <person name="Han C."/>
            <person name="Tapia R."/>
            <person name="Chen A."/>
            <person name="Kyrpides N."/>
            <person name="Mavromatis K."/>
            <person name="Markowitz V."/>
            <person name="Szeto E."/>
            <person name="Ivanova N."/>
            <person name="Pagani I."/>
            <person name="Pati A."/>
            <person name="Goodwin L."/>
            <person name="Nordberg H.P."/>
            <person name="Cantor M.N."/>
            <person name="Hua S.X."/>
            <person name="Woyke T."/>
            <person name="Kerfeld C.A."/>
        </authorList>
    </citation>
    <scope>NUCLEOTIDE SEQUENCE [LARGE SCALE GENOMIC DNA]</scope>
    <source>
        <strain evidence="9">ATCC 27169 / PCC 6605</strain>
    </source>
</reference>
<evidence type="ECO:0000256" key="4">
    <source>
        <dbReference type="ARBA" id="ARBA00023136"/>
    </source>
</evidence>
<keyword evidence="6" id="KW-0732">Signal</keyword>
<organism evidence="8 9">
    <name type="scientific">Chamaesiphon minutus (strain ATCC 27169 / PCC 6605)</name>
    <dbReference type="NCBI Taxonomy" id="1173020"/>
    <lineage>
        <taxon>Bacteria</taxon>
        <taxon>Bacillati</taxon>
        <taxon>Cyanobacteriota</taxon>
        <taxon>Cyanophyceae</taxon>
        <taxon>Gomontiellales</taxon>
        <taxon>Chamaesiphonaceae</taxon>
        <taxon>Chamaesiphon</taxon>
    </lineage>
</organism>
<accession>K9UGE9</accession>
<comment type="subcellular location">
    <subcellularLocation>
        <location evidence="1">Membrane</location>
    </subcellularLocation>
</comment>
<evidence type="ECO:0000256" key="5">
    <source>
        <dbReference type="SAM" id="MobiDB-lite"/>
    </source>
</evidence>
<dbReference type="Gene3D" id="3.40.50.2300">
    <property type="match status" value="2"/>
</dbReference>
<dbReference type="Pfam" id="PF01094">
    <property type="entry name" value="ANF_receptor"/>
    <property type="match status" value="1"/>
</dbReference>
<evidence type="ECO:0000256" key="2">
    <source>
        <dbReference type="ARBA" id="ARBA00022692"/>
    </source>
</evidence>
<keyword evidence="9" id="KW-1185">Reference proteome</keyword>
<proteinExistence type="predicted"/>
<evidence type="ECO:0000259" key="7">
    <source>
        <dbReference type="Pfam" id="PF01094"/>
    </source>
</evidence>
<dbReference type="EMBL" id="CP003600">
    <property type="protein sequence ID" value="AFY93738.1"/>
    <property type="molecule type" value="Genomic_DNA"/>
</dbReference>
<dbReference type="PANTHER" id="PTHR30483">
    <property type="entry name" value="LEUCINE-SPECIFIC-BINDING PROTEIN"/>
    <property type="match status" value="1"/>
</dbReference>
<feature type="signal peptide" evidence="6">
    <location>
        <begin position="1"/>
        <end position="28"/>
    </location>
</feature>
<gene>
    <name evidence="8" type="ORF">Cha6605_2696</name>
</gene>
<evidence type="ECO:0000313" key="8">
    <source>
        <dbReference type="EMBL" id="AFY93738.1"/>
    </source>
</evidence>
<dbReference type="Proteomes" id="UP000010366">
    <property type="component" value="Chromosome"/>
</dbReference>
<name>K9UGE9_CHAP6</name>
<dbReference type="AlphaFoldDB" id="K9UGE9"/>
<evidence type="ECO:0000256" key="1">
    <source>
        <dbReference type="ARBA" id="ARBA00004370"/>
    </source>
</evidence>
<dbReference type="RefSeq" id="WP_015159884.1">
    <property type="nucleotide sequence ID" value="NC_019697.1"/>
</dbReference>
<dbReference type="PANTHER" id="PTHR30483:SF6">
    <property type="entry name" value="PERIPLASMIC BINDING PROTEIN OF ABC TRANSPORTER FOR NATURAL AMINO ACIDS"/>
    <property type="match status" value="1"/>
</dbReference>
<dbReference type="STRING" id="1173020.Cha6605_2696"/>
<dbReference type="InterPro" id="IPR051010">
    <property type="entry name" value="BCAA_transport"/>
</dbReference>
<dbReference type="SUPFAM" id="SSF53822">
    <property type="entry name" value="Periplasmic binding protein-like I"/>
    <property type="match status" value="1"/>
</dbReference>
<dbReference type="CDD" id="cd06346">
    <property type="entry name" value="PBP1_ABC_ligand_binding-like"/>
    <property type="match status" value="1"/>
</dbReference>
<feature type="region of interest" description="Disordered" evidence="5">
    <location>
        <begin position="30"/>
        <end position="55"/>
    </location>
</feature>
<dbReference type="InterPro" id="IPR028082">
    <property type="entry name" value="Peripla_BP_I"/>
</dbReference>
<feature type="region of interest" description="Disordered" evidence="5">
    <location>
        <begin position="442"/>
        <end position="461"/>
    </location>
</feature>
<feature type="domain" description="Receptor ligand binding region" evidence="7">
    <location>
        <begin position="78"/>
        <end position="427"/>
    </location>
</feature>
<protein>
    <submittedName>
        <fullName evidence="8">ABC-type branched-chain amino acid transport system, periplasmic component</fullName>
    </submittedName>
</protein>
<dbReference type="eggNOG" id="COG0683">
    <property type="taxonomic scope" value="Bacteria"/>
</dbReference>
<keyword evidence="2" id="KW-0812">Transmembrane</keyword>
<dbReference type="InterPro" id="IPR001828">
    <property type="entry name" value="ANF_lig-bd_rcpt"/>
</dbReference>
<dbReference type="PATRIC" id="fig|1173020.3.peg.3072"/>
<dbReference type="HOGENOM" id="CLU_027128_5_0_3"/>
<evidence type="ECO:0000313" key="9">
    <source>
        <dbReference type="Proteomes" id="UP000010366"/>
    </source>
</evidence>
<evidence type="ECO:0000256" key="3">
    <source>
        <dbReference type="ARBA" id="ARBA00022989"/>
    </source>
</evidence>
<dbReference type="KEGG" id="cmp:Cha6605_2696"/>
<keyword evidence="3" id="KW-1133">Transmembrane helix</keyword>
<dbReference type="OrthoDB" id="7337537at2"/>
<dbReference type="PROSITE" id="PS51257">
    <property type="entry name" value="PROKAR_LIPOPROTEIN"/>
    <property type="match status" value="1"/>
</dbReference>
<sequence>MITNPRRRIQPKLALAMALLTAITGLLTTSCTDPKTPGTGGTGGTTTTGSTDGQGLKIGTLLSSTGDLASIAQPLPIAVKMAVDTVNSCGGINGAPVTLISEDDQSDPSAGAAAMTKLSEVDKVAGVVGAFGSGISTAAANVAVQKKVMIVSPGSTSPVFTERAKKGEYQGYWARTAPPDTYQAQAMAQLAIKRGFKRVATIAINNDYGVGFEQQFVTSFKKLGGTVTNEAKPTRYDAKGTTFDSEVKAAFEGKPQAVAALVYPDTGSILLKAAYEQGLSKNVTIMLPDGAYSPKFPDQVGKSTDGKFIIAGSIGTVPGAHGKALEDFNKKWTATGKPLTAYLQHSWDAAALIMLAAQAAKTNTGEGIASQIREIAGGSGEEVSDLCQAITLLKAGKKINYQGASGNVDIDAQGDVIGTYDIWQVEPDGTLKTIDKVDIAGAGSAPKSETKPSAKPAATGN</sequence>
<feature type="chain" id="PRO_5003936396" evidence="6">
    <location>
        <begin position="29"/>
        <end position="461"/>
    </location>
</feature>
<evidence type="ECO:0000256" key="6">
    <source>
        <dbReference type="SAM" id="SignalP"/>
    </source>
</evidence>